<feature type="transmembrane region" description="Helical" evidence="1">
    <location>
        <begin position="150"/>
        <end position="179"/>
    </location>
</feature>
<keyword evidence="1" id="KW-0472">Membrane</keyword>
<name>A0AAW2DIJ0_9ROSI</name>
<evidence type="ECO:0000313" key="2">
    <source>
        <dbReference type="EMBL" id="KAL0009662.1"/>
    </source>
</evidence>
<dbReference type="InterPro" id="IPR018786">
    <property type="entry name" value="Mit_KHE1"/>
</dbReference>
<dbReference type="PANTHER" id="PTHR28062">
    <property type="entry name" value="K+-H+ EXCHANGE-LIKE PROTEIN"/>
    <property type="match status" value="1"/>
</dbReference>
<dbReference type="Proteomes" id="UP001459277">
    <property type="component" value="Unassembled WGS sequence"/>
</dbReference>
<sequence>MRARLVVFPIKGKNWCFTRSINDSLASSSTTFGSGHSQTPSTLRELWRNFSSNSKPFNANAELLIDFVSLKMNNAWIGLEKAPQGTLKNKIHLLGLRLLSRVKPSEIFLKSISKEITDVEITYPSSLNARLVRRRLRHIATRGNIIHKKYFYGSVALLPLSTVFTVLPLPNIPFFWILFRTYSHWRALQGSEKLLQLVSDSSSTLNSSTGNENENKHNGSKYGIHNSVGSPWVLQPSKELEELLHRVDGHDGLSKCAISDICKIFDLNTNDVAELNTRFEKCQLLLNSIASSIPTKAMTVDSQKWKLEESEQWLNQRRDLIAKYRSSVEGLIKSEP</sequence>
<evidence type="ECO:0000256" key="1">
    <source>
        <dbReference type="SAM" id="Phobius"/>
    </source>
</evidence>
<proteinExistence type="predicted"/>
<dbReference type="GO" id="GO:0005743">
    <property type="term" value="C:mitochondrial inner membrane"/>
    <property type="evidence" value="ECO:0007669"/>
    <property type="project" value="TreeGrafter"/>
</dbReference>
<protein>
    <recommendedName>
        <fullName evidence="4">Letm1 RBD domain-containing protein</fullName>
    </recommendedName>
</protein>
<accession>A0AAW2DIJ0</accession>
<organism evidence="2 3">
    <name type="scientific">Lithocarpus litseifolius</name>
    <dbReference type="NCBI Taxonomy" id="425828"/>
    <lineage>
        <taxon>Eukaryota</taxon>
        <taxon>Viridiplantae</taxon>
        <taxon>Streptophyta</taxon>
        <taxon>Embryophyta</taxon>
        <taxon>Tracheophyta</taxon>
        <taxon>Spermatophyta</taxon>
        <taxon>Magnoliopsida</taxon>
        <taxon>eudicotyledons</taxon>
        <taxon>Gunneridae</taxon>
        <taxon>Pentapetalae</taxon>
        <taxon>rosids</taxon>
        <taxon>fabids</taxon>
        <taxon>Fagales</taxon>
        <taxon>Fagaceae</taxon>
        <taxon>Lithocarpus</taxon>
    </lineage>
</organism>
<dbReference type="PANTHER" id="PTHR28062:SF1">
    <property type="entry name" value="TRANSMEMBRANE PROTEIN"/>
    <property type="match status" value="1"/>
</dbReference>
<dbReference type="GO" id="GO:0006813">
    <property type="term" value="P:potassium ion transport"/>
    <property type="evidence" value="ECO:0007669"/>
    <property type="project" value="TreeGrafter"/>
</dbReference>
<dbReference type="Pfam" id="PF10173">
    <property type="entry name" value="Mit_KHE1"/>
    <property type="match status" value="1"/>
</dbReference>
<reference evidence="2 3" key="1">
    <citation type="submission" date="2024-01" db="EMBL/GenBank/DDBJ databases">
        <title>A telomere-to-telomere, gap-free genome of sweet tea (Lithocarpus litseifolius).</title>
        <authorList>
            <person name="Zhou J."/>
        </authorList>
    </citation>
    <scope>NUCLEOTIDE SEQUENCE [LARGE SCALE GENOMIC DNA]</scope>
    <source>
        <strain evidence="2">Zhou-2022a</strain>
        <tissue evidence="2">Leaf</tissue>
    </source>
</reference>
<evidence type="ECO:0000313" key="3">
    <source>
        <dbReference type="Proteomes" id="UP001459277"/>
    </source>
</evidence>
<comment type="caution">
    <text evidence="2">The sequence shown here is derived from an EMBL/GenBank/DDBJ whole genome shotgun (WGS) entry which is preliminary data.</text>
</comment>
<dbReference type="GO" id="GO:1902600">
    <property type="term" value="P:proton transmembrane transport"/>
    <property type="evidence" value="ECO:0007669"/>
    <property type="project" value="TreeGrafter"/>
</dbReference>
<keyword evidence="1" id="KW-1133">Transmembrane helix</keyword>
<evidence type="ECO:0008006" key="4">
    <source>
        <dbReference type="Google" id="ProtNLM"/>
    </source>
</evidence>
<gene>
    <name evidence="2" type="ORF">SO802_004770</name>
</gene>
<dbReference type="EMBL" id="JAZDWU010000002">
    <property type="protein sequence ID" value="KAL0009662.1"/>
    <property type="molecule type" value="Genomic_DNA"/>
</dbReference>
<keyword evidence="3" id="KW-1185">Reference proteome</keyword>
<dbReference type="AlphaFoldDB" id="A0AAW2DIJ0"/>
<keyword evidence="1" id="KW-0812">Transmembrane</keyword>